<evidence type="ECO:0008006" key="4">
    <source>
        <dbReference type="Google" id="ProtNLM"/>
    </source>
</evidence>
<dbReference type="InterPro" id="IPR021292">
    <property type="entry name" value="DUF2863"/>
</dbReference>
<proteinExistence type="predicted"/>
<dbReference type="EMBL" id="CYHH01000002">
    <property type="protein sequence ID" value="CUB05698.1"/>
    <property type="molecule type" value="Genomic_DNA"/>
</dbReference>
<accession>A0A0K6IRI6</accession>
<protein>
    <recommendedName>
        <fullName evidence="4">DUF2863 domain-containing protein</fullName>
    </recommendedName>
</protein>
<evidence type="ECO:0000313" key="3">
    <source>
        <dbReference type="Proteomes" id="UP000182108"/>
    </source>
</evidence>
<dbReference type="Proteomes" id="UP000182108">
    <property type="component" value="Unassembled WGS sequence"/>
</dbReference>
<sequence>MKKKTRISRPSGLPRDAERLCWLAKGLAQSGSRIEDRYWERLLSETVRALLEAGDEAAIERALDHLYQSELQAYEELSDVLDSEAETLADFDKSHDLVLVAAPVLAWSRFQIPARPIPQAVRENLRVHLGAHIFAAGVKFALFDYLFSPDQLPEGFVATRRWLQAAGKDALAGRDHAVDRDALPESAVFLSDIRYVLVAAAAPKEGPIFTWQEAEGDREFAFDQWRKQAGPVLAQIMPGCGTETELPDAYFTASRKANRDARPFAIHAAIAFLAAEADIAASHLRAVIAPCESQGEFEYRIGLALKHGGQVVHGVPWPLLGADETEAEAQRQIQETLKAVGIQDVVTLRRTLPLEFCEDCGAPLFPNAEGELVHAELPAQEEDEGDTTGHTPSGPRYLH</sequence>
<feature type="region of interest" description="Disordered" evidence="1">
    <location>
        <begin position="377"/>
        <end position="399"/>
    </location>
</feature>
<dbReference type="AlphaFoldDB" id="A0A0K6IRI6"/>
<name>A0A0K6IRI6_9PROT</name>
<keyword evidence="3" id="KW-1185">Reference proteome</keyword>
<dbReference type="RefSeq" id="WP_055422825.1">
    <property type="nucleotide sequence ID" value="NZ_CYHH01000002.1"/>
</dbReference>
<gene>
    <name evidence="2" type="ORF">Ga0061068_102100</name>
</gene>
<organism evidence="2 3">
    <name type="scientific">Tepidiphilus thermophilus</name>
    <dbReference type="NCBI Taxonomy" id="876478"/>
    <lineage>
        <taxon>Bacteria</taxon>
        <taxon>Pseudomonadati</taxon>
        <taxon>Pseudomonadota</taxon>
        <taxon>Hydrogenophilia</taxon>
        <taxon>Hydrogenophilales</taxon>
        <taxon>Hydrogenophilaceae</taxon>
        <taxon>Tepidiphilus</taxon>
    </lineage>
</organism>
<evidence type="ECO:0000313" key="2">
    <source>
        <dbReference type="EMBL" id="CUB05698.1"/>
    </source>
</evidence>
<reference evidence="3" key="1">
    <citation type="submission" date="2015-08" db="EMBL/GenBank/DDBJ databases">
        <authorList>
            <person name="Babu N.S."/>
            <person name="Beckwith C.J."/>
            <person name="Beseler K.G."/>
            <person name="Brison A."/>
            <person name="Carone J.V."/>
            <person name="Caskin T.P."/>
            <person name="Diamond M."/>
            <person name="Durham M.E."/>
            <person name="Foxe J.M."/>
            <person name="Go M."/>
            <person name="Henderson B.A."/>
            <person name="Jones I.B."/>
            <person name="McGettigan J.A."/>
            <person name="Micheletti S.J."/>
            <person name="Nasrallah M.E."/>
            <person name="Ortiz D."/>
            <person name="Piller C.R."/>
            <person name="Privatt S.R."/>
            <person name="Schneider S.L."/>
            <person name="Sharp S."/>
            <person name="Smith T.C."/>
            <person name="Stanton J.D."/>
            <person name="Ullery H.E."/>
            <person name="Wilson R.J."/>
            <person name="Serrano M.G."/>
            <person name="Buck G."/>
            <person name="Lee V."/>
            <person name="Wang Y."/>
            <person name="Carvalho R."/>
            <person name="Voegtly L."/>
            <person name="Shi R."/>
            <person name="Duckworth R."/>
            <person name="Johnson A."/>
            <person name="Loviza R."/>
            <person name="Walstead R."/>
            <person name="Shah Z."/>
            <person name="Kiflezghi M."/>
            <person name="Wade K."/>
            <person name="Ball S.L."/>
            <person name="Bradley K.W."/>
            <person name="Asai D.J."/>
            <person name="Bowman C.A."/>
            <person name="Russell D.A."/>
            <person name="Pope W.H."/>
            <person name="Jacobs-Sera D."/>
            <person name="Hendrix R.W."/>
            <person name="Hatfull G.F."/>
        </authorList>
    </citation>
    <scope>NUCLEOTIDE SEQUENCE [LARGE SCALE GENOMIC DNA]</scope>
    <source>
        <strain evidence="3">JCM 19170</strain>
    </source>
</reference>
<evidence type="ECO:0000256" key="1">
    <source>
        <dbReference type="SAM" id="MobiDB-lite"/>
    </source>
</evidence>
<dbReference type="OrthoDB" id="5291868at2"/>
<dbReference type="Pfam" id="PF11062">
    <property type="entry name" value="DUF2863"/>
    <property type="match status" value="1"/>
</dbReference>